<evidence type="ECO:0000313" key="1">
    <source>
        <dbReference type="EMBL" id="CAL1708102.1"/>
    </source>
</evidence>
<reference evidence="2" key="1">
    <citation type="submission" date="2024-04" db="EMBL/GenBank/DDBJ databases">
        <authorList>
            <person name="Shaw F."/>
            <person name="Minotto A."/>
        </authorList>
    </citation>
    <scope>NUCLEOTIDE SEQUENCE [LARGE SCALE GENOMIC DNA]</scope>
</reference>
<organism evidence="1 2">
    <name type="scientific">Somion occarium</name>
    <dbReference type="NCBI Taxonomy" id="3059160"/>
    <lineage>
        <taxon>Eukaryota</taxon>
        <taxon>Fungi</taxon>
        <taxon>Dikarya</taxon>
        <taxon>Basidiomycota</taxon>
        <taxon>Agaricomycotina</taxon>
        <taxon>Agaricomycetes</taxon>
        <taxon>Polyporales</taxon>
        <taxon>Cerrenaceae</taxon>
        <taxon>Somion</taxon>
    </lineage>
</organism>
<sequence>MKYEGRYVWSLINSVFNREYVWRLTTRDTPDGVLDDPYNLDGSDLRPSRQITETAALTMHAILHNRSPHFDTSGRGQVPSNVVIFSGSNFPLFHLPCYRNVVICDNLSA</sequence>
<protein>
    <submittedName>
        <fullName evidence="1">Uncharacterized protein</fullName>
    </submittedName>
</protein>
<dbReference type="Proteomes" id="UP001497453">
    <property type="component" value="Chromosome 4"/>
</dbReference>
<accession>A0ABP1DN15</accession>
<dbReference type="EMBL" id="OZ037947">
    <property type="protein sequence ID" value="CAL1708102.1"/>
    <property type="molecule type" value="Genomic_DNA"/>
</dbReference>
<name>A0ABP1DN15_9APHY</name>
<proteinExistence type="predicted"/>
<evidence type="ECO:0000313" key="2">
    <source>
        <dbReference type="Proteomes" id="UP001497453"/>
    </source>
</evidence>
<gene>
    <name evidence="1" type="ORF">GFSPODELE1_LOCUS6695</name>
</gene>
<keyword evidence="2" id="KW-1185">Reference proteome</keyword>